<dbReference type="Pfam" id="PF14542">
    <property type="entry name" value="Acetyltransf_CG"/>
    <property type="match status" value="1"/>
</dbReference>
<evidence type="ECO:0000313" key="4">
    <source>
        <dbReference type="Proteomes" id="UP001500730"/>
    </source>
</evidence>
<protein>
    <recommendedName>
        <fullName evidence="2">N-acetyltransferase domain-containing protein</fullName>
    </recommendedName>
</protein>
<keyword evidence="4" id="KW-1185">Reference proteome</keyword>
<proteinExistence type="predicted"/>
<evidence type="ECO:0000256" key="1">
    <source>
        <dbReference type="SAM" id="MobiDB-lite"/>
    </source>
</evidence>
<dbReference type="Proteomes" id="UP001500730">
    <property type="component" value="Unassembled WGS sequence"/>
</dbReference>
<dbReference type="PROSITE" id="PS51729">
    <property type="entry name" value="GNAT_YJDJ"/>
    <property type="match status" value="1"/>
</dbReference>
<dbReference type="Gene3D" id="3.40.630.30">
    <property type="match status" value="1"/>
</dbReference>
<dbReference type="PANTHER" id="PTHR31435">
    <property type="entry name" value="PROTEIN NATD1"/>
    <property type="match status" value="1"/>
</dbReference>
<dbReference type="InterPro" id="IPR045057">
    <property type="entry name" value="Gcn5-rel_NAT"/>
</dbReference>
<reference evidence="3 4" key="1">
    <citation type="journal article" date="2019" name="Int. J. Syst. Evol. Microbiol.">
        <title>The Global Catalogue of Microorganisms (GCM) 10K type strain sequencing project: providing services to taxonomists for standard genome sequencing and annotation.</title>
        <authorList>
            <consortium name="The Broad Institute Genomics Platform"/>
            <consortium name="The Broad Institute Genome Sequencing Center for Infectious Disease"/>
            <person name="Wu L."/>
            <person name="Ma J."/>
        </authorList>
    </citation>
    <scope>NUCLEOTIDE SEQUENCE [LARGE SCALE GENOMIC DNA]</scope>
    <source>
        <strain evidence="3 4">JCM 16259</strain>
    </source>
</reference>
<dbReference type="SUPFAM" id="SSF55729">
    <property type="entry name" value="Acyl-CoA N-acyltransferases (Nat)"/>
    <property type="match status" value="1"/>
</dbReference>
<dbReference type="EMBL" id="BAAARE010000009">
    <property type="protein sequence ID" value="GAA2484529.1"/>
    <property type="molecule type" value="Genomic_DNA"/>
</dbReference>
<organism evidence="3 4">
    <name type="scientific">Terrabacter carboxydivorans</name>
    <dbReference type="NCBI Taxonomy" id="619730"/>
    <lineage>
        <taxon>Bacteria</taxon>
        <taxon>Bacillati</taxon>
        <taxon>Actinomycetota</taxon>
        <taxon>Actinomycetes</taxon>
        <taxon>Micrococcales</taxon>
        <taxon>Intrasporangiaceae</taxon>
        <taxon>Terrabacter</taxon>
    </lineage>
</organism>
<accession>A0ABN3LII8</accession>
<dbReference type="PANTHER" id="PTHR31435:SF10">
    <property type="entry name" value="BSR4717 PROTEIN"/>
    <property type="match status" value="1"/>
</dbReference>
<feature type="region of interest" description="Disordered" evidence="1">
    <location>
        <begin position="1"/>
        <end position="52"/>
    </location>
</feature>
<dbReference type="InterPro" id="IPR031165">
    <property type="entry name" value="GNAT_YJDJ"/>
</dbReference>
<evidence type="ECO:0000313" key="3">
    <source>
        <dbReference type="EMBL" id="GAA2484529.1"/>
    </source>
</evidence>
<feature type="domain" description="N-acetyltransferase" evidence="2">
    <location>
        <begin position="52"/>
        <end position="147"/>
    </location>
</feature>
<comment type="caution">
    <text evidence="3">The sequence shown here is derived from an EMBL/GenBank/DDBJ whole genome shotgun (WGS) entry which is preliminary data.</text>
</comment>
<dbReference type="InterPro" id="IPR016181">
    <property type="entry name" value="Acyl_CoA_acyltransferase"/>
</dbReference>
<sequence>MLAGMTEHAGEDRVVSDAPGTAGTSPDRTGGTDGSGVSTVDGADGIEVVDHPVDGGHGRFELRERGEVIGIASYAVVAGDASDGADRVVFFHTEVRPDHEGQGLAARLASTALDATVASGRSIVALCPYVKAYLGRHPEPYAGHVLAPTPADLEAADRASRVAG</sequence>
<name>A0ABN3LII8_9MICO</name>
<gene>
    <name evidence="3" type="ORF">GCM10009858_22990</name>
</gene>
<evidence type="ECO:0000259" key="2">
    <source>
        <dbReference type="PROSITE" id="PS51729"/>
    </source>
</evidence>